<keyword evidence="6" id="KW-1185">Reference proteome</keyword>
<feature type="domain" description="Glycosyltransferase subfamily 4-like N-terminal" evidence="4">
    <location>
        <begin position="46"/>
        <end position="183"/>
    </location>
</feature>
<evidence type="ECO:0000313" key="5">
    <source>
        <dbReference type="EMBL" id="MEV0706878.1"/>
    </source>
</evidence>
<evidence type="ECO:0000256" key="2">
    <source>
        <dbReference type="ARBA" id="ARBA00022679"/>
    </source>
</evidence>
<dbReference type="RefSeq" id="WP_357780342.1">
    <property type="nucleotide sequence ID" value="NZ_JBFAKC010000002.1"/>
</dbReference>
<dbReference type="SUPFAM" id="SSF53756">
    <property type="entry name" value="UDP-Glycosyltransferase/glycogen phosphorylase"/>
    <property type="match status" value="1"/>
</dbReference>
<evidence type="ECO:0000259" key="3">
    <source>
        <dbReference type="Pfam" id="PF00534"/>
    </source>
</evidence>
<sequence>MITAVFLTHTAAPSGAELATLRLLTALERGGSVRASMLLTEDGPLVALLRARGIPVTVWRNDFDSRSLTISGSGPLGLLRGAADLVRLGRGLGAAVAEAGADVVVAQSTKALLMGAIAARRAGVPMVWQVHDRISGEYFGGPLAFGLRVLGWSAARGVVANSRATLGTLLTRRRPHTVAYPGLEPGPAIEREAQRAPDEVRIVMVGRLTSWKGQDVLLRAVALLRHRPMTVRLVGGTFFDEQDYRAELERLAAELAVPVEFTGHLGDPGPEFARADIAVHCSVTAEPFGQVVVEAMRAGCAVVAADAGGPTEIVRTEHDGLLVAPGDVAALAAALDRLIADPELRTRLGESARARAADFGIEATAASVTALLDTVVRGRAPVSDPDSAASR</sequence>
<name>A0ABV3FNG3_9NOCA</name>
<dbReference type="Proteomes" id="UP001551695">
    <property type="component" value="Unassembled WGS sequence"/>
</dbReference>
<dbReference type="InterPro" id="IPR001296">
    <property type="entry name" value="Glyco_trans_1"/>
</dbReference>
<dbReference type="PANTHER" id="PTHR45947:SF3">
    <property type="entry name" value="SULFOQUINOVOSYL TRANSFERASE SQD2"/>
    <property type="match status" value="1"/>
</dbReference>
<dbReference type="EC" id="2.4.-.-" evidence="5"/>
<dbReference type="CDD" id="cd03801">
    <property type="entry name" value="GT4_PimA-like"/>
    <property type="match status" value="1"/>
</dbReference>
<dbReference type="Pfam" id="PF13439">
    <property type="entry name" value="Glyco_transf_4"/>
    <property type="match status" value="1"/>
</dbReference>
<feature type="domain" description="Glycosyl transferase family 1" evidence="3">
    <location>
        <begin position="192"/>
        <end position="354"/>
    </location>
</feature>
<dbReference type="Gene3D" id="3.40.50.2000">
    <property type="entry name" value="Glycogen Phosphorylase B"/>
    <property type="match status" value="2"/>
</dbReference>
<evidence type="ECO:0000256" key="1">
    <source>
        <dbReference type="ARBA" id="ARBA00022676"/>
    </source>
</evidence>
<evidence type="ECO:0000259" key="4">
    <source>
        <dbReference type="Pfam" id="PF13439"/>
    </source>
</evidence>
<comment type="caution">
    <text evidence="5">The sequence shown here is derived from an EMBL/GenBank/DDBJ whole genome shotgun (WGS) entry which is preliminary data.</text>
</comment>
<evidence type="ECO:0000313" key="6">
    <source>
        <dbReference type="Proteomes" id="UP001551695"/>
    </source>
</evidence>
<dbReference type="InterPro" id="IPR028098">
    <property type="entry name" value="Glyco_trans_4-like_N"/>
</dbReference>
<organism evidence="5 6">
    <name type="scientific">Nocardia aurea</name>
    <dbReference type="NCBI Taxonomy" id="2144174"/>
    <lineage>
        <taxon>Bacteria</taxon>
        <taxon>Bacillati</taxon>
        <taxon>Actinomycetota</taxon>
        <taxon>Actinomycetes</taxon>
        <taxon>Mycobacteriales</taxon>
        <taxon>Nocardiaceae</taxon>
        <taxon>Nocardia</taxon>
    </lineage>
</organism>
<reference evidence="5 6" key="1">
    <citation type="submission" date="2024-06" db="EMBL/GenBank/DDBJ databases">
        <title>The Natural Products Discovery Center: Release of the First 8490 Sequenced Strains for Exploring Actinobacteria Biosynthetic Diversity.</title>
        <authorList>
            <person name="Kalkreuter E."/>
            <person name="Kautsar S.A."/>
            <person name="Yang D."/>
            <person name="Bader C.D."/>
            <person name="Teijaro C.N."/>
            <person name="Fluegel L."/>
            <person name="Davis C.M."/>
            <person name="Simpson J.R."/>
            <person name="Lauterbach L."/>
            <person name="Steele A.D."/>
            <person name="Gui C."/>
            <person name="Meng S."/>
            <person name="Li G."/>
            <person name="Viehrig K."/>
            <person name="Ye F."/>
            <person name="Su P."/>
            <person name="Kiefer A.F."/>
            <person name="Nichols A."/>
            <person name="Cepeda A.J."/>
            <person name="Yan W."/>
            <person name="Fan B."/>
            <person name="Jiang Y."/>
            <person name="Adhikari A."/>
            <person name="Zheng C.-J."/>
            <person name="Schuster L."/>
            <person name="Cowan T.M."/>
            <person name="Smanski M.J."/>
            <person name="Chevrette M.G."/>
            <person name="De Carvalho L.P.S."/>
            <person name="Shen B."/>
        </authorList>
    </citation>
    <scope>NUCLEOTIDE SEQUENCE [LARGE SCALE GENOMIC DNA]</scope>
    <source>
        <strain evidence="5 6">NPDC050403</strain>
    </source>
</reference>
<dbReference type="GO" id="GO:0016757">
    <property type="term" value="F:glycosyltransferase activity"/>
    <property type="evidence" value="ECO:0007669"/>
    <property type="project" value="UniProtKB-KW"/>
</dbReference>
<keyword evidence="2 5" id="KW-0808">Transferase</keyword>
<accession>A0ABV3FNG3</accession>
<dbReference type="PANTHER" id="PTHR45947">
    <property type="entry name" value="SULFOQUINOVOSYL TRANSFERASE SQD2"/>
    <property type="match status" value="1"/>
</dbReference>
<gene>
    <name evidence="5" type="ORF">AB0I48_04875</name>
</gene>
<proteinExistence type="predicted"/>
<dbReference type="Pfam" id="PF00534">
    <property type="entry name" value="Glycos_transf_1"/>
    <property type="match status" value="1"/>
</dbReference>
<dbReference type="EMBL" id="JBFAKC010000002">
    <property type="protein sequence ID" value="MEV0706878.1"/>
    <property type="molecule type" value="Genomic_DNA"/>
</dbReference>
<dbReference type="InterPro" id="IPR050194">
    <property type="entry name" value="Glycosyltransferase_grp1"/>
</dbReference>
<keyword evidence="1 5" id="KW-0328">Glycosyltransferase</keyword>
<protein>
    <submittedName>
        <fullName evidence="5">Glycosyltransferase family 4 protein</fullName>
        <ecNumber evidence="5">2.4.-.-</ecNumber>
    </submittedName>
</protein>